<name>A0AAE3QGE5_9HYPH</name>
<dbReference type="Proteomes" id="UP001161580">
    <property type="component" value="Unassembled WGS sequence"/>
</dbReference>
<evidence type="ECO:0000256" key="1">
    <source>
        <dbReference type="SAM" id="MobiDB-lite"/>
    </source>
</evidence>
<comment type="caution">
    <text evidence="3">The sequence shown here is derived from an EMBL/GenBank/DDBJ whole genome shotgun (WGS) entry which is preliminary data.</text>
</comment>
<reference evidence="3" key="1">
    <citation type="submission" date="2022-03" db="EMBL/GenBank/DDBJ databases">
        <title>Fererhizobium litorale gen. nov., sp. nov., isolated from sandy sediments of the Sea of Japan seashore.</title>
        <authorList>
            <person name="Romanenko L."/>
            <person name="Kurilenko V."/>
            <person name="Otstavnykh N."/>
            <person name="Svetashev V."/>
            <person name="Tekutyeva L."/>
            <person name="Isaeva M."/>
            <person name="Mikhailov V."/>
        </authorList>
    </citation>
    <scope>NUCLEOTIDE SEQUENCE</scope>
    <source>
        <strain evidence="3">KMM 9576</strain>
    </source>
</reference>
<sequence length="65" mass="6766">MKTVMIVAAALGFSASGAMADCLYHKNASAPVDRETTTASITKSEPVSSEQQGTIATDEQAKSME</sequence>
<dbReference type="AlphaFoldDB" id="A0AAE3QGE5"/>
<keyword evidence="4" id="KW-1185">Reference proteome</keyword>
<evidence type="ECO:0000313" key="4">
    <source>
        <dbReference type="Proteomes" id="UP001161580"/>
    </source>
</evidence>
<feature type="region of interest" description="Disordered" evidence="1">
    <location>
        <begin position="33"/>
        <end position="65"/>
    </location>
</feature>
<evidence type="ECO:0008006" key="5">
    <source>
        <dbReference type="Google" id="ProtNLM"/>
    </source>
</evidence>
<feature type="signal peptide" evidence="2">
    <location>
        <begin position="1"/>
        <end position="20"/>
    </location>
</feature>
<dbReference type="RefSeq" id="WP_311787556.1">
    <property type="nucleotide sequence ID" value="NZ_JALDYY010000010.1"/>
</dbReference>
<feature type="compositionally biased region" description="Polar residues" evidence="1">
    <location>
        <begin position="37"/>
        <end position="57"/>
    </location>
</feature>
<dbReference type="EMBL" id="JALDYZ010000006">
    <property type="protein sequence ID" value="MDI7923045.1"/>
    <property type="molecule type" value="Genomic_DNA"/>
</dbReference>
<evidence type="ECO:0000313" key="3">
    <source>
        <dbReference type="EMBL" id="MDI7923045.1"/>
    </source>
</evidence>
<protein>
    <recommendedName>
        <fullName evidence="5">DUF680 domain-containing protein</fullName>
    </recommendedName>
</protein>
<evidence type="ECO:0000256" key="2">
    <source>
        <dbReference type="SAM" id="SignalP"/>
    </source>
</evidence>
<proteinExistence type="predicted"/>
<accession>A0AAE3QGE5</accession>
<keyword evidence="2" id="KW-0732">Signal</keyword>
<gene>
    <name evidence="3" type="ORF">MRS75_13235</name>
</gene>
<feature type="chain" id="PRO_5042203781" description="DUF680 domain-containing protein" evidence="2">
    <location>
        <begin position="21"/>
        <end position="65"/>
    </location>
</feature>
<organism evidence="3 4">
    <name type="scientific">Ferirhizobium litorale</name>
    <dbReference type="NCBI Taxonomy" id="2927786"/>
    <lineage>
        <taxon>Bacteria</taxon>
        <taxon>Pseudomonadati</taxon>
        <taxon>Pseudomonadota</taxon>
        <taxon>Alphaproteobacteria</taxon>
        <taxon>Hyphomicrobiales</taxon>
        <taxon>Rhizobiaceae</taxon>
        <taxon>Ferirhizobium</taxon>
    </lineage>
</organism>